<dbReference type="AlphaFoldDB" id="A0A3N4DZ42"/>
<evidence type="ECO:0000313" key="2">
    <source>
        <dbReference type="Proteomes" id="UP000278855"/>
    </source>
</evidence>
<organism evidence="1 2">
    <name type="scientific">Shewanella psychromarinicola</name>
    <dbReference type="NCBI Taxonomy" id="2487742"/>
    <lineage>
        <taxon>Bacteria</taxon>
        <taxon>Pseudomonadati</taxon>
        <taxon>Pseudomonadota</taxon>
        <taxon>Gammaproteobacteria</taxon>
        <taxon>Alteromonadales</taxon>
        <taxon>Shewanellaceae</taxon>
        <taxon>Shewanella</taxon>
    </lineage>
</organism>
<evidence type="ECO:0000313" key="1">
    <source>
        <dbReference type="EMBL" id="RPA31175.1"/>
    </source>
</evidence>
<proteinExistence type="predicted"/>
<name>A0A3N4DZ42_9GAMM</name>
<accession>A0A3N4DZ42</accession>
<gene>
    <name evidence="1" type="ORF">EGC77_14560</name>
</gene>
<protein>
    <submittedName>
        <fullName evidence="1">Uncharacterized protein</fullName>
    </submittedName>
</protein>
<sequence length="64" mass="7733">MGIIIRALESFTTFMQKKIEQIERTRLDLYKSPYFREFKHAHITIIKKALEDAGREFTVKEWQT</sequence>
<dbReference type="EMBL" id="RKKB01000006">
    <property type="protein sequence ID" value="RPA31175.1"/>
    <property type="molecule type" value="Genomic_DNA"/>
</dbReference>
<dbReference type="Proteomes" id="UP000278855">
    <property type="component" value="Unassembled WGS sequence"/>
</dbReference>
<reference evidence="2" key="1">
    <citation type="submission" date="2018-11" db="EMBL/GenBank/DDBJ databases">
        <title>Shewanella sp. R106.</title>
        <authorList>
            <person name="Hwang Y.J."/>
            <person name="Hwang C.Y."/>
        </authorList>
    </citation>
    <scope>NUCLEOTIDE SEQUENCE [LARGE SCALE GENOMIC DNA]</scope>
    <source>
        <strain evidence="2">R106</strain>
    </source>
</reference>
<comment type="caution">
    <text evidence="1">The sequence shown here is derived from an EMBL/GenBank/DDBJ whole genome shotgun (WGS) entry which is preliminary data.</text>
</comment>